<feature type="transmembrane region" description="Helical" evidence="1">
    <location>
        <begin position="62"/>
        <end position="79"/>
    </location>
</feature>
<gene>
    <name evidence="2" type="ORF">ACN38_g2503</name>
</gene>
<reference evidence="2 3" key="1">
    <citation type="submission" date="2015-08" db="EMBL/GenBank/DDBJ databases">
        <title>Genome sequencing of Penicillium nordicum.</title>
        <authorList>
            <person name="Nguyen H.D."/>
            <person name="Seifert K.A."/>
        </authorList>
    </citation>
    <scope>NUCLEOTIDE SEQUENCE [LARGE SCALE GENOMIC DNA]</scope>
    <source>
        <strain evidence="2 3">DAOMC 185683</strain>
    </source>
</reference>
<keyword evidence="1" id="KW-0812">Transmembrane</keyword>
<accession>A0A0M9WIW2</accession>
<dbReference type="AlphaFoldDB" id="A0A0M9WIW2"/>
<evidence type="ECO:0000313" key="3">
    <source>
        <dbReference type="Proteomes" id="UP000037696"/>
    </source>
</evidence>
<evidence type="ECO:0000313" key="2">
    <source>
        <dbReference type="EMBL" id="KOS46552.1"/>
    </source>
</evidence>
<keyword evidence="1" id="KW-0472">Membrane</keyword>
<dbReference type="EMBL" id="LHQQ01000027">
    <property type="protein sequence ID" value="KOS46552.1"/>
    <property type="molecule type" value="Genomic_DNA"/>
</dbReference>
<organism evidence="2 3">
    <name type="scientific">Penicillium nordicum</name>
    <dbReference type="NCBI Taxonomy" id="229535"/>
    <lineage>
        <taxon>Eukaryota</taxon>
        <taxon>Fungi</taxon>
        <taxon>Dikarya</taxon>
        <taxon>Ascomycota</taxon>
        <taxon>Pezizomycotina</taxon>
        <taxon>Eurotiomycetes</taxon>
        <taxon>Eurotiomycetidae</taxon>
        <taxon>Eurotiales</taxon>
        <taxon>Aspergillaceae</taxon>
        <taxon>Penicillium</taxon>
    </lineage>
</organism>
<feature type="transmembrane region" description="Helical" evidence="1">
    <location>
        <begin position="30"/>
        <end position="50"/>
    </location>
</feature>
<sequence length="96" mass="10817">MSIEQTNQDSTAPLLFFVDMHPTLHGNKKFAGHVSFSCTASLTATIHIMWLTSGHGPLDKDHYIPVLFIPFLRVDFLLFSSRCRRSEPAAFVPEAR</sequence>
<protein>
    <submittedName>
        <fullName evidence="2">Uncharacterized protein</fullName>
    </submittedName>
</protein>
<comment type="caution">
    <text evidence="2">The sequence shown here is derived from an EMBL/GenBank/DDBJ whole genome shotgun (WGS) entry which is preliminary data.</text>
</comment>
<evidence type="ECO:0000256" key="1">
    <source>
        <dbReference type="SAM" id="Phobius"/>
    </source>
</evidence>
<keyword evidence="1" id="KW-1133">Transmembrane helix</keyword>
<proteinExistence type="predicted"/>
<name>A0A0M9WIW2_9EURO</name>
<dbReference type="Proteomes" id="UP000037696">
    <property type="component" value="Unassembled WGS sequence"/>
</dbReference>
<keyword evidence="3" id="KW-1185">Reference proteome</keyword>